<feature type="transmembrane region" description="Helical" evidence="1">
    <location>
        <begin position="12"/>
        <end position="32"/>
    </location>
</feature>
<feature type="transmembrane region" description="Helical" evidence="1">
    <location>
        <begin position="52"/>
        <end position="71"/>
    </location>
</feature>
<name>A0A3G2T2V3_9GAMM</name>
<evidence type="ECO:0000313" key="2">
    <source>
        <dbReference type="EMBL" id="AYO54047.1"/>
    </source>
</evidence>
<keyword evidence="1" id="KW-1133">Transmembrane helix</keyword>
<keyword evidence="1" id="KW-0472">Membrane</keyword>
<evidence type="ECO:0000313" key="3">
    <source>
        <dbReference type="Proteomes" id="UP000279962"/>
    </source>
</evidence>
<evidence type="ECO:0000256" key="1">
    <source>
        <dbReference type="SAM" id="Phobius"/>
    </source>
</evidence>
<organism evidence="2 3">
    <name type="scientific">Acinetobacter wuhouensis</name>
    <dbReference type="NCBI Taxonomy" id="1879050"/>
    <lineage>
        <taxon>Bacteria</taxon>
        <taxon>Pseudomonadati</taxon>
        <taxon>Pseudomonadota</taxon>
        <taxon>Gammaproteobacteria</taxon>
        <taxon>Moraxellales</taxon>
        <taxon>Moraxellaceae</taxon>
        <taxon>Acinetobacter</taxon>
    </lineage>
</organism>
<protein>
    <submittedName>
        <fullName evidence="2">Uncharacterized protein</fullName>
    </submittedName>
</protein>
<sequence length="249" mass="28881">MIKKEFSISELFGILSVVALTISVLANTYFYYSLDAIWVMSVLSPTFYVMDIIKVITALSVVIFFNAFFVYQYKALTVRFYKYVKKKKVIVKDQNIKETTQLINKNQKKYELGKILFVLLAYAVILWLFGIIFKSSGQVIYFSELLFISVLVGGMLTIFSDNQIRKDKEIVIFIMIFMSLIATCFVADTKLKRLNESAPITILKNKDKENWIIVDSFQDKAILLNQTAKHNIIKIVKFEEIDRIISHKK</sequence>
<keyword evidence="1" id="KW-0812">Transmembrane</keyword>
<feature type="transmembrane region" description="Helical" evidence="1">
    <location>
        <begin position="115"/>
        <end position="133"/>
    </location>
</feature>
<dbReference type="RefSeq" id="WP_087554194.1">
    <property type="nucleotide sequence ID" value="NZ_CP033133.1"/>
</dbReference>
<gene>
    <name evidence="2" type="ORF">CDG68_10545</name>
</gene>
<dbReference type="AlphaFoldDB" id="A0A3G2T2V3"/>
<dbReference type="EMBL" id="CP033133">
    <property type="protein sequence ID" value="AYO54047.1"/>
    <property type="molecule type" value="Genomic_DNA"/>
</dbReference>
<dbReference type="Proteomes" id="UP000279962">
    <property type="component" value="Chromosome"/>
</dbReference>
<feature type="transmembrane region" description="Helical" evidence="1">
    <location>
        <begin position="139"/>
        <end position="158"/>
    </location>
</feature>
<proteinExistence type="predicted"/>
<reference evidence="2 3" key="1">
    <citation type="submission" date="2018-10" db="EMBL/GenBank/DDBJ databases">
        <title>The complete genome of Acinetobacter wuhouensis strain WCHAW010062.</title>
        <authorList>
            <person name="Hu Y."/>
            <person name="Long H."/>
            <person name="Feng Y."/>
            <person name="Zong Z."/>
        </authorList>
    </citation>
    <scope>NUCLEOTIDE SEQUENCE [LARGE SCALE GENOMIC DNA]</scope>
    <source>
        <strain evidence="2 3">WCHAW010062</strain>
    </source>
</reference>
<feature type="transmembrane region" description="Helical" evidence="1">
    <location>
        <begin position="170"/>
        <end position="188"/>
    </location>
</feature>
<accession>A0A3G2T2V3</accession>